<organism evidence="1 2">
    <name type="scientific">Zea mays</name>
    <name type="common">Maize</name>
    <dbReference type="NCBI Taxonomy" id="4577"/>
    <lineage>
        <taxon>Eukaryota</taxon>
        <taxon>Viridiplantae</taxon>
        <taxon>Streptophyta</taxon>
        <taxon>Embryophyta</taxon>
        <taxon>Tracheophyta</taxon>
        <taxon>Spermatophyta</taxon>
        <taxon>Magnoliopsida</taxon>
        <taxon>Liliopsida</taxon>
        <taxon>Poales</taxon>
        <taxon>Poaceae</taxon>
        <taxon>PACMAD clade</taxon>
        <taxon>Panicoideae</taxon>
        <taxon>Andropogonodae</taxon>
        <taxon>Andropogoneae</taxon>
        <taxon>Tripsacinae</taxon>
        <taxon>Zea</taxon>
    </lineage>
</organism>
<reference evidence="1" key="3">
    <citation type="submission" date="2021-05" db="UniProtKB">
        <authorList>
            <consortium name="EnsemblPlants"/>
        </authorList>
    </citation>
    <scope>IDENTIFICATION</scope>
    <source>
        <strain evidence="1">cv. B73</strain>
    </source>
</reference>
<keyword evidence="2" id="KW-1185">Reference proteome</keyword>
<accession>A0A804U7T6</accession>
<reference evidence="1" key="2">
    <citation type="submission" date="2019-07" db="EMBL/GenBank/DDBJ databases">
        <authorList>
            <person name="Seetharam A."/>
            <person name="Woodhouse M."/>
            <person name="Cannon E."/>
        </authorList>
    </citation>
    <scope>NUCLEOTIDE SEQUENCE [LARGE SCALE GENOMIC DNA]</scope>
    <source>
        <strain evidence="1">cv. B73</strain>
    </source>
</reference>
<dbReference type="PROSITE" id="PS51257">
    <property type="entry name" value="PROKAR_LIPOPROTEIN"/>
    <property type="match status" value="1"/>
</dbReference>
<protein>
    <submittedName>
        <fullName evidence="1">Uncharacterized protein</fullName>
    </submittedName>
</protein>
<reference evidence="2" key="1">
    <citation type="journal article" date="2009" name="Science">
        <title>The B73 maize genome: complexity, diversity, and dynamics.</title>
        <authorList>
            <person name="Schnable P.S."/>
            <person name="Ware D."/>
            <person name="Fulton R.S."/>
            <person name="Stein J.C."/>
            <person name="Wei F."/>
            <person name="Pasternak S."/>
            <person name="Liang C."/>
            <person name="Zhang J."/>
            <person name="Fulton L."/>
            <person name="Graves T.A."/>
            <person name="Minx P."/>
            <person name="Reily A.D."/>
            <person name="Courtney L."/>
            <person name="Kruchowski S.S."/>
            <person name="Tomlinson C."/>
            <person name="Strong C."/>
            <person name="Delehaunty K."/>
            <person name="Fronick C."/>
            <person name="Courtney B."/>
            <person name="Rock S.M."/>
            <person name="Belter E."/>
            <person name="Du F."/>
            <person name="Kim K."/>
            <person name="Abbott R.M."/>
            <person name="Cotton M."/>
            <person name="Levy A."/>
            <person name="Marchetto P."/>
            <person name="Ochoa K."/>
            <person name="Jackson S.M."/>
            <person name="Gillam B."/>
            <person name="Chen W."/>
            <person name="Yan L."/>
            <person name="Higginbotham J."/>
            <person name="Cardenas M."/>
            <person name="Waligorski J."/>
            <person name="Applebaum E."/>
            <person name="Phelps L."/>
            <person name="Falcone J."/>
            <person name="Kanchi K."/>
            <person name="Thane T."/>
            <person name="Scimone A."/>
            <person name="Thane N."/>
            <person name="Henke J."/>
            <person name="Wang T."/>
            <person name="Ruppert J."/>
            <person name="Shah N."/>
            <person name="Rotter K."/>
            <person name="Hodges J."/>
            <person name="Ingenthron E."/>
            <person name="Cordes M."/>
            <person name="Kohlberg S."/>
            <person name="Sgro J."/>
            <person name="Delgado B."/>
            <person name="Mead K."/>
            <person name="Chinwalla A."/>
            <person name="Leonard S."/>
            <person name="Crouse K."/>
            <person name="Collura K."/>
            <person name="Kudrna D."/>
            <person name="Currie J."/>
            <person name="He R."/>
            <person name="Angelova A."/>
            <person name="Rajasekar S."/>
            <person name="Mueller T."/>
            <person name="Lomeli R."/>
            <person name="Scara G."/>
            <person name="Ko A."/>
            <person name="Delaney K."/>
            <person name="Wissotski M."/>
            <person name="Lopez G."/>
            <person name="Campos D."/>
            <person name="Braidotti M."/>
            <person name="Ashley E."/>
            <person name="Golser W."/>
            <person name="Kim H."/>
            <person name="Lee S."/>
            <person name="Lin J."/>
            <person name="Dujmic Z."/>
            <person name="Kim W."/>
            <person name="Talag J."/>
            <person name="Zuccolo A."/>
            <person name="Fan C."/>
            <person name="Sebastian A."/>
            <person name="Kramer M."/>
            <person name="Spiegel L."/>
            <person name="Nascimento L."/>
            <person name="Zutavern T."/>
            <person name="Miller B."/>
            <person name="Ambroise C."/>
            <person name="Muller S."/>
            <person name="Spooner W."/>
            <person name="Narechania A."/>
            <person name="Ren L."/>
            <person name="Wei S."/>
            <person name="Kumari S."/>
            <person name="Faga B."/>
            <person name="Levy M.J."/>
            <person name="McMahan L."/>
            <person name="Van Buren P."/>
            <person name="Vaughn M.W."/>
            <person name="Ying K."/>
            <person name="Yeh C.-T."/>
            <person name="Emrich S.J."/>
            <person name="Jia Y."/>
            <person name="Kalyanaraman A."/>
            <person name="Hsia A.-P."/>
            <person name="Barbazuk W.B."/>
            <person name="Baucom R.S."/>
            <person name="Brutnell T.P."/>
            <person name="Carpita N.C."/>
            <person name="Chaparro C."/>
            <person name="Chia J.-M."/>
            <person name="Deragon J.-M."/>
            <person name="Estill J.C."/>
            <person name="Fu Y."/>
            <person name="Jeddeloh J.A."/>
            <person name="Han Y."/>
            <person name="Lee H."/>
            <person name="Li P."/>
            <person name="Lisch D.R."/>
            <person name="Liu S."/>
            <person name="Liu Z."/>
            <person name="Nagel D.H."/>
            <person name="McCann M.C."/>
            <person name="SanMiguel P."/>
            <person name="Myers A.M."/>
            <person name="Nettleton D."/>
            <person name="Nguyen J."/>
            <person name="Penning B.W."/>
            <person name="Ponnala L."/>
            <person name="Schneider K.L."/>
            <person name="Schwartz D.C."/>
            <person name="Sharma A."/>
            <person name="Soderlund C."/>
            <person name="Springer N.M."/>
            <person name="Sun Q."/>
            <person name="Wang H."/>
            <person name="Waterman M."/>
            <person name="Westerman R."/>
            <person name="Wolfgruber T.K."/>
            <person name="Yang L."/>
            <person name="Yu Y."/>
            <person name="Zhang L."/>
            <person name="Zhou S."/>
            <person name="Zhu Q."/>
            <person name="Bennetzen J.L."/>
            <person name="Dawe R.K."/>
            <person name="Jiang J."/>
            <person name="Jiang N."/>
            <person name="Presting G.G."/>
            <person name="Wessler S.R."/>
            <person name="Aluru S."/>
            <person name="Martienssen R.A."/>
            <person name="Clifton S.W."/>
            <person name="McCombie W.R."/>
            <person name="Wing R.A."/>
            <person name="Wilson R.K."/>
        </authorList>
    </citation>
    <scope>NUCLEOTIDE SEQUENCE [LARGE SCALE GENOMIC DNA]</scope>
    <source>
        <strain evidence="2">cv. B73</strain>
    </source>
</reference>
<dbReference type="AlphaFoldDB" id="A0A804U7T6"/>
<dbReference type="Gramene" id="Zm00001eb236090_T001">
    <property type="protein sequence ID" value="Zm00001eb236090_P001"/>
    <property type="gene ID" value="Zm00001eb236090"/>
</dbReference>
<dbReference type="InParanoid" id="A0A804U7T6"/>
<dbReference type="Proteomes" id="UP000007305">
    <property type="component" value="Chromosome 5"/>
</dbReference>
<proteinExistence type="predicted"/>
<name>A0A804U7T6_MAIZE</name>
<evidence type="ECO:0000313" key="1">
    <source>
        <dbReference type="EnsemblPlants" id="Zm00001eb236090_P001"/>
    </source>
</evidence>
<evidence type="ECO:0000313" key="2">
    <source>
        <dbReference type="Proteomes" id="UP000007305"/>
    </source>
</evidence>
<sequence>MVLNRYFLSSHSHGIVTFSCKVVCMKVQKAGICFPLSKKNIYVVRPVLRRLYWWETGGRGVVARRLEDGPGAVAAREERLVGEQGAGSNNIFITSCLSGRLQKSYLYRPIAN</sequence>
<dbReference type="EnsemblPlants" id="Zm00001eb236090_T001">
    <property type="protein sequence ID" value="Zm00001eb236090_P001"/>
    <property type="gene ID" value="Zm00001eb236090"/>
</dbReference>